<proteinExistence type="inferred from homology"/>
<reference evidence="3 4" key="1">
    <citation type="submission" date="2019-06" db="EMBL/GenBank/DDBJ databases">
        <title>Whole genome shotgun sequence of Pseudonocardia hydrocarbonoxydans NBRC 14498.</title>
        <authorList>
            <person name="Hosoyama A."/>
            <person name="Uohara A."/>
            <person name="Ohji S."/>
            <person name="Ichikawa N."/>
        </authorList>
    </citation>
    <scope>NUCLEOTIDE SEQUENCE [LARGE SCALE GENOMIC DNA]</scope>
    <source>
        <strain evidence="3 4">NBRC 14498</strain>
    </source>
</reference>
<keyword evidence="4" id="KW-1185">Reference proteome</keyword>
<dbReference type="InterPro" id="IPR036291">
    <property type="entry name" value="NAD(P)-bd_dom_sf"/>
</dbReference>
<dbReference type="GO" id="GO:0016491">
    <property type="term" value="F:oxidoreductase activity"/>
    <property type="evidence" value="ECO:0007669"/>
    <property type="project" value="UniProtKB-KW"/>
</dbReference>
<dbReference type="GO" id="GO:0016020">
    <property type="term" value="C:membrane"/>
    <property type="evidence" value="ECO:0007669"/>
    <property type="project" value="TreeGrafter"/>
</dbReference>
<dbReference type="PRINTS" id="PR00081">
    <property type="entry name" value="GDHRDH"/>
</dbReference>
<dbReference type="PANTHER" id="PTHR44196:SF1">
    <property type="entry name" value="DEHYDROGENASE_REDUCTASE SDR FAMILY MEMBER 7B"/>
    <property type="match status" value="1"/>
</dbReference>
<sequence>MDLDGARVLVAGASGVLGAAVARSLDGRGARLVLAGRDAARLRDVGPDAPALTFDALDLERCAAVVDEAADALGGLDVLVVAFGVAAFGPAEQEDDVVTEHLLTVNTMAPMAMARAALRRMETGGTVAVLSAILADHPTAGMAAYTASKAGLSAWLTAVRQEQRRRGVTVFDVRPPHIETGLADRAIVGTAPSMTAGATVDELTELVVDGIRDGRRELRYDLRERSFAGR</sequence>
<evidence type="ECO:0000313" key="4">
    <source>
        <dbReference type="Proteomes" id="UP000320338"/>
    </source>
</evidence>
<keyword evidence="2" id="KW-0560">Oxidoreductase</keyword>
<dbReference type="InterPro" id="IPR020904">
    <property type="entry name" value="Sc_DH/Rdtase_CS"/>
</dbReference>
<dbReference type="InterPro" id="IPR002347">
    <property type="entry name" value="SDR_fam"/>
</dbReference>
<evidence type="ECO:0000313" key="3">
    <source>
        <dbReference type="EMBL" id="GEC18526.1"/>
    </source>
</evidence>
<evidence type="ECO:0000256" key="1">
    <source>
        <dbReference type="ARBA" id="ARBA00006484"/>
    </source>
</evidence>
<dbReference type="Proteomes" id="UP000320338">
    <property type="component" value="Unassembled WGS sequence"/>
</dbReference>
<comment type="similarity">
    <text evidence="1">Belongs to the short-chain dehydrogenases/reductases (SDR) family.</text>
</comment>
<dbReference type="RefSeq" id="WP_141277154.1">
    <property type="nucleotide sequence ID" value="NZ_BAAARZ010000072.1"/>
</dbReference>
<dbReference type="PANTHER" id="PTHR44196">
    <property type="entry name" value="DEHYDROGENASE/REDUCTASE SDR FAMILY MEMBER 7B"/>
    <property type="match status" value="1"/>
</dbReference>
<comment type="caution">
    <text evidence="3">The sequence shown here is derived from an EMBL/GenBank/DDBJ whole genome shotgun (WGS) entry which is preliminary data.</text>
</comment>
<dbReference type="EMBL" id="BJNG01000006">
    <property type="protein sequence ID" value="GEC18526.1"/>
    <property type="molecule type" value="Genomic_DNA"/>
</dbReference>
<accession>A0A4Y3WMG0</accession>
<dbReference type="Gene3D" id="3.40.50.720">
    <property type="entry name" value="NAD(P)-binding Rossmann-like Domain"/>
    <property type="match status" value="1"/>
</dbReference>
<dbReference type="SUPFAM" id="SSF51735">
    <property type="entry name" value="NAD(P)-binding Rossmann-fold domains"/>
    <property type="match status" value="1"/>
</dbReference>
<dbReference type="CDD" id="cd05233">
    <property type="entry name" value="SDR_c"/>
    <property type="match status" value="1"/>
</dbReference>
<organism evidence="3 4">
    <name type="scientific">Pseudonocardia hydrocarbonoxydans</name>
    <dbReference type="NCBI Taxonomy" id="76726"/>
    <lineage>
        <taxon>Bacteria</taxon>
        <taxon>Bacillati</taxon>
        <taxon>Actinomycetota</taxon>
        <taxon>Actinomycetes</taxon>
        <taxon>Pseudonocardiales</taxon>
        <taxon>Pseudonocardiaceae</taxon>
        <taxon>Pseudonocardia</taxon>
    </lineage>
</organism>
<name>A0A4Y3WMG0_9PSEU</name>
<dbReference type="Pfam" id="PF00106">
    <property type="entry name" value="adh_short"/>
    <property type="match status" value="1"/>
</dbReference>
<dbReference type="AlphaFoldDB" id="A0A4Y3WMG0"/>
<evidence type="ECO:0000256" key="2">
    <source>
        <dbReference type="ARBA" id="ARBA00023002"/>
    </source>
</evidence>
<dbReference type="OrthoDB" id="3784334at2"/>
<gene>
    <name evidence="3" type="ORF">PHY01_08090</name>
</gene>
<dbReference type="PROSITE" id="PS00061">
    <property type="entry name" value="ADH_SHORT"/>
    <property type="match status" value="1"/>
</dbReference>
<protein>
    <submittedName>
        <fullName evidence="3">Short-chain dehydrogenase</fullName>
    </submittedName>
</protein>